<keyword evidence="4" id="KW-1185">Reference proteome</keyword>
<feature type="transmembrane region" description="Helical" evidence="1">
    <location>
        <begin position="171"/>
        <end position="195"/>
    </location>
</feature>
<dbReference type="PANTHER" id="PTHR10153">
    <property type="entry name" value="SMALL CONDUCTANCE CALCIUM-ACTIVATED POTASSIUM CHANNEL"/>
    <property type="match status" value="1"/>
</dbReference>
<comment type="caution">
    <text evidence="3">The sequence shown here is derived from an EMBL/GenBank/DDBJ whole genome shotgun (WGS) entry which is preliminary data.</text>
</comment>
<gene>
    <name evidence="3" type="ORF">BSTOLATCC_MIC20268</name>
</gene>
<dbReference type="Gene3D" id="1.10.287.70">
    <property type="match status" value="1"/>
</dbReference>
<sequence>MGDTRTPLLEKNLVVSELDELNRLFNKWRFFRMLSALCGGSAIIPAATDYELHFSEQRTAENCLTDDSSTYAARDIVMALSLLGIAFLIPYRYYFLKWKRHIPRTFRELPSLNKLTIMQVFEMRKKASMGEWLGDDMIPAIVLYCIFPYPWLSATYTVPQQISYQEVEVCYFFAELFYAIMYFRIVFLILSLFNYGKFQNQAAMRYCAKFNVKPSPTFSMKCYINQRPLTMLALFFIVPGVVIFGLITRIFERPMMLPNMDFDYAGNAMWGIIITMTTVGYGDTVPTTISGRVVVVLSAFWGGIILSLTSVAMGSFLLLKSNEKKALDGILLSKVASKAISTAMKYYNSKEVGLLKRHDQWKEIKTALRDFNDYKEENAMTNTIDYKVSGLSHRINTVEAQVEDITQILQTVHDKLDNLMIKGQDKSDNN</sequence>
<dbReference type="PRINTS" id="PR00169">
    <property type="entry name" value="KCHANNEL"/>
</dbReference>
<dbReference type="Pfam" id="PF07885">
    <property type="entry name" value="Ion_trans_2"/>
    <property type="match status" value="1"/>
</dbReference>
<dbReference type="InterPro" id="IPR015449">
    <property type="entry name" value="K_chnl_Ca-activ_SK"/>
</dbReference>
<accession>A0AAU9IW78</accession>
<feature type="transmembrane region" description="Helical" evidence="1">
    <location>
        <begin position="293"/>
        <end position="319"/>
    </location>
</feature>
<dbReference type="Proteomes" id="UP001162131">
    <property type="component" value="Unassembled WGS sequence"/>
</dbReference>
<keyword evidence="1" id="KW-1133">Transmembrane helix</keyword>
<organism evidence="3 4">
    <name type="scientific">Blepharisma stoltei</name>
    <dbReference type="NCBI Taxonomy" id="1481888"/>
    <lineage>
        <taxon>Eukaryota</taxon>
        <taxon>Sar</taxon>
        <taxon>Alveolata</taxon>
        <taxon>Ciliophora</taxon>
        <taxon>Postciliodesmatophora</taxon>
        <taxon>Heterotrichea</taxon>
        <taxon>Heterotrichida</taxon>
        <taxon>Blepharismidae</taxon>
        <taxon>Blepharisma</taxon>
    </lineage>
</organism>
<evidence type="ECO:0000259" key="2">
    <source>
        <dbReference type="Pfam" id="PF07885"/>
    </source>
</evidence>
<dbReference type="AlphaFoldDB" id="A0AAU9IW78"/>
<evidence type="ECO:0000256" key="1">
    <source>
        <dbReference type="SAM" id="Phobius"/>
    </source>
</evidence>
<dbReference type="GO" id="GO:0016286">
    <property type="term" value="F:small conductance calcium-activated potassium channel activity"/>
    <property type="evidence" value="ECO:0007669"/>
    <property type="project" value="InterPro"/>
</dbReference>
<keyword evidence="1" id="KW-0812">Transmembrane</keyword>
<feature type="transmembrane region" description="Helical" evidence="1">
    <location>
        <begin position="76"/>
        <end position="95"/>
    </location>
</feature>
<dbReference type="InterPro" id="IPR013099">
    <property type="entry name" value="K_chnl_dom"/>
</dbReference>
<dbReference type="SUPFAM" id="SSF81324">
    <property type="entry name" value="Voltage-gated potassium channels"/>
    <property type="match status" value="1"/>
</dbReference>
<feature type="transmembrane region" description="Helical" evidence="1">
    <location>
        <begin position="229"/>
        <end position="251"/>
    </location>
</feature>
<feature type="domain" description="Potassium channel" evidence="2">
    <location>
        <begin position="242"/>
        <end position="317"/>
    </location>
</feature>
<protein>
    <recommendedName>
        <fullName evidence="2">Potassium channel domain-containing protein</fullName>
    </recommendedName>
</protein>
<name>A0AAU9IW78_9CILI</name>
<evidence type="ECO:0000313" key="3">
    <source>
        <dbReference type="EMBL" id="CAG9317963.1"/>
    </source>
</evidence>
<proteinExistence type="predicted"/>
<dbReference type="EMBL" id="CAJZBQ010000019">
    <property type="protein sequence ID" value="CAG9317963.1"/>
    <property type="molecule type" value="Genomic_DNA"/>
</dbReference>
<evidence type="ECO:0000313" key="4">
    <source>
        <dbReference type="Proteomes" id="UP001162131"/>
    </source>
</evidence>
<dbReference type="GO" id="GO:0016020">
    <property type="term" value="C:membrane"/>
    <property type="evidence" value="ECO:0007669"/>
    <property type="project" value="InterPro"/>
</dbReference>
<keyword evidence="1" id="KW-0472">Membrane</keyword>
<reference evidence="3" key="1">
    <citation type="submission" date="2021-09" db="EMBL/GenBank/DDBJ databases">
        <authorList>
            <consortium name="AG Swart"/>
            <person name="Singh M."/>
            <person name="Singh A."/>
            <person name="Seah K."/>
            <person name="Emmerich C."/>
        </authorList>
    </citation>
    <scope>NUCLEOTIDE SEQUENCE</scope>
    <source>
        <strain evidence="3">ATCC30299</strain>
    </source>
</reference>